<evidence type="ECO:0000313" key="3">
    <source>
        <dbReference type="Proteomes" id="UP000182089"/>
    </source>
</evidence>
<keyword evidence="1" id="KW-0472">Membrane</keyword>
<feature type="transmembrane region" description="Helical" evidence="1">
    <location>
        <begin position="214"/>
        <end position="232"/>
    </location>
</feature>
<protein>
    <submittedName>
        <fullName evidence="2">Maltodextrin utilization protein YvdJ</fullName>
    </submittedName>
</protein>
<feature type="transmembrane region" description="Helical" evidence="1">
    <location>
        <begin position="28"/>
        <end position="50"/>
    </location>
</feature>
<dbReference type="EMBL" id="FOCC01000009">
    <property type="protein sequence ID" value="SEM79538.1"/>
    <property type="molecule type" value="Genomic_DNA"/>
</dbReference>
<keyword evidence="1" id="KW-1133">Transmembrane helix</keyword>
<evidence type="ECO:0000313" key="2">
    <source>
        <dbReference type="EMBL" id="SEM79538.1"/>
    </source>
</evidence>
<gene>
    <name evidence="2" type="ORF">SAMN05216431_10913</name>
</gene>
<evidence type="ECO:0000256" key="1">
    <source>
        <dbReference type="SAM" id="Phobius"/>
    </source>
</evidence>
<reference evidence="2 3" key="1">
    <citation type="submission" date="2016-10" db="EMBL/GenBank/DDBJ databases">
        <authorList>
            <person name="Varghese N."/>
            <person name="Submissions S."/>
        </authorList>
    </citation>
    <scope>NUCLEOTIDE SEQUENCE [LARGE SCALE GENOMIC DNA]</scope>
    <source>
        <strain evidence="2 3">WC1T17</strain>
    </source>
</reference>
<feature type="transmembrane region" description="Helical" evidence="1">
    <location>
        <begin position="167"/>
        <end position="194"/>
    </location>
</feature>
<feature type="transmembrane region" description="Helical" evidence="1">
    <location>
        <begin position="237"/>
        <end position="256"/>
    </location>
</feature>
<comment type="caution">
    <text evidence="2">The sequence shown here is derived from an EMBL/GenBank/DDBJ whole genome shotgun (WGS) entry which is preliminary data.</text>
</comment>
<keyword evidence="1" id="KW-0812">Transmembrane</keyword>
<dbReference type="Proteomes" id="UP000182089">
    <property type="component" value="Unassembled WGS sequence"/>
</dbReference>
<sequence length="268" mass="31081">MNEKFPASYFAAWASPKKMFANRKQLKLWQMLFVVVFLFMLMLIPVPLYYQHQQKVDLNAYMPVVKQMLSNQQLDRIVKKTDFSNDQYHFQKSQVIKQKKGQLIGINLTKKQVNKAKAAVVLCDKYFYFREQGITYKLYYASTLTPTSGKWQEQLIKTWYLRNKAQIAFSMMVLVGSLFLMTDLLILGVGSFFLWLGKHSPAITIDSFKESLNVMLNILGPASFIAFALGTLHFDMALMLMIQSLAVVILFLVVYAKTHFNDYYLAEH</sequence>
<name>A0ABY1ACF8_9LACO</name>
<proteinExistence type="predicted"/>
<organism evidence="2 3">
    <name type="scientific">Ligilactobacillus ruminis</name>
    <dbReference type="NCBI Taxonomy" id="1623"/>
    <lineage>
        <taxon>Bacteria</taxon>
        <taxon>Bacillati</taxon>
        <taxon>Bacillota</taxon>
        <taxon>Bacilli</taxon>
        <taxon>Lactobacillales</taxon>
        <taxon>Lactobacillaceae</taxon>
        <taxon>Ligilactobacillus</taxon>
    </lineage>
</organism>
<accession>A0ABY1ACF8</accession>